<dbReference type="Gene3D" id="3.40.50.300">
    <property type="entry name" value="P-loop containing nucleotide triphosphate hydrolases"/>
    <property type="match status" value="1"/>
</dbReference>
<accession>A0A0S4IU66</accession>
<evidence type="ECO:0000256" key="2">
    <source>
        <dbReference type="SAM" id="MobiDB-lite"/>
    </source>
</evidence>
<evidence type="ECO:0000259" key="3">
    <source>
        <dbReference type="Pfam" id="PF01926"/>
    </source>
</evidence>
<dbReference type="SUPFAM" id="SSF52540">
    <property type="entry name" value="P-loop containing nucleoside triphosphate hydrolases"/>
    <property type="match status" value="1"/>
</dbReference>
<dbReference type="InterPro" id="IPR027417">
    <property type="entry name" value="P-loop_NTPase"/>
</dbReference>
<gene>
    <name evidence="4" type="ORF">BSAL_66555</name>
</gene>
<dbReference type="InterPro" id="IPR005662">
    <property type="entry name" value="GTPase_Era-like"/>
</dbReference>
<dbReference type="InterPro" id="IPR005225">
    <property type="entry name" value="Small_GTP-bd"/>
</dbReference>
<sequence>MLRVNHLLRQSIRSRRKWEDRVASVLNETNEVHVDQAAKRFERIYKQKKFTPVESDKSKPTLPVSTQPPDPHIVKATFLGPQNSGKSSLVNSLCHAHLSAESKRSGSTDQVVQGVSTIHNTQLALLDTPGLVQVRGSKDRRRHAEAALKSWDSIFAADVVVLTLCAGLGFLEPEHKSIAKEIGRRAEQRSLPLLLAITMMDKVQTPRQRDLYFSLRTEIESCGLRFAATHETTTKDSKGLVELKDTLSTFAVKGNWLAFRHETTSLSDKDRVLECLRQAFLDTLPHEVPHALRCRILGWTVKENGGAEVVVEVFAARPAYLFTFYSHLETISHVAQKLSERELKKKFFFVFQGFLTPGEISSASR</sequence>
<dbReference type="GO" id="GO:0043024">
    <property type="term" value="F:ribosomal small subunit binding"/>
    <property type="evidence" value="ECO:0007669"/>
    <property type="project" value="TreeGrafter"/>
</dbReference>
<evidence type="ECO:0000256" key="1">
    <source>
        <dbReference type="ARBA" id="ARBA00007921"/>
    </source>
</evidence>
<dbReference type="Pfam" id="PF01926">
    <property type="entry name" value="MMR_HSR1"/>
    <property type="match status" value="1"/>
</dbReference>
<feature type="domain" description="G" evidence="3">
    <location>
        <begin position="77"/>
        <end position="195"/>
    </location>
</feature>
<dbReference type="EMBL" id="CYKH01000425">
    <property type="protein sequence ID" value="CUF86572.1"/>
    <property type="molecule type" value="Genomic_DNA"/>
</dbReference>
<reference evidence="5" key="1">
    <citation type="submission" date="2015-09" db="EMBL/GenBank/DDBJ databases">
        <authorList>
            <consortium name="Pathogen Informatics"/>
        </authorList>
    </citation>
    <scope>NUCLEOTIDE SEQUENCE [LARGE SCALE GENOMIC DNA]</scope>
    <source>
        <strain evidence="5">Lake Konstanz</strain>
    </source>
</reference>
<evidence type="ECO:0000313" key="5">
    <source>
        <dbReference type="Proteomes" id="UP000051952"/>
    </source>
</evidence>
<dbReference type="GO" id="GO:0019843">
    <property type="term" value="F:rRNA binding"/>
    <property type="evidence" value="ECO:0007669"/>
    <property type="project" value="TreeGrafter"/>
</dbReference>
<dbReference type="InterPro" id="IPR006073">
    <property type="entry name" value="GTP-bd"/>
</dbReference>
<dbReference type="PANTHER" id="PTHR42698">
    <property type="entry name" value="GTPASE ERA"/>
    <property type="match status" value="1"/>
</dbReference>
<dbReference type="OMA" id="FFDRPAY"/>
<dbReference type="PANTHER" id="PTHR42698:SF1">
    <property type="entry name" value="GTPASE ERA, MITOCHONDRIAL"/>
    <property type="match status" value="1"/>
</dbReference>
<comment type="similarity">
    <text evidence="1">Belongs to the TRAFAC class TrmE-Era-EngA-EngB-Septin-like GTPase superfamily. Era GTPase family.</text>
</comment>
<dbReference type="GO" id="GO:0000028">
    <property type="term" value="P:ribosomal small subunit assembly"/>
    <property type="evidence" value="ECO:0007669"/>
    <property type="project" value="TreeGrafter"/>
</dbReference>
<dbReference type="NCBIfam" id="TIGR00231">
    <property type="entry name" value="small_GTP"/>
    <property type="match status" value="1"/>
</dbReference>
<dbReference type="SUPFAM" id="SSF54814">
    <property type="entry name" value="Prokaryotic type KH domain (KH-domain type II)"/>
    <property type="match status" value="1"/>
</dbReference>
<dbReference type="OrthoDB" id="188276at2759"/>
<evidence type="ECO:0000313" key="4">
    <source>
        <dbReference type="EMBL" id="CUF86572.1"/>
    </source>
</evidence>
<keyword evidence="5" id="KW-1185">Reference proteome</keyword>
<dbReference type="AlphaFoldDB" id="A0A0S4IU66"/>
<dbReference type="Proteomes" id="UP000051952">
    <property type="component" value="Unassembled WGS sequence"/>
</dbReference>
<proteinExistence type="inferred from homology"/>
<protein>
    <submittedName>
        <fullName evidence="4">50S ribosome-binding GTPase, putative</fullName>
    </submittedName>
</protein>
<feature type="region of interest" description="Disordered" evidence="2">
    <location>
        <begin position="52"/>
        <end position="71"/>
    </location>
</feature>
<name>A0A0S4IU66_BODSA</name>
<dbReference type="InterPro" id="IPR009019">
    <property type="entry name" value="KH_sf_prok-type"/>
</dbReference>
<organism evidence="4 5">
    <name type="scientific">Bodo saltans</name>
    <name type="common">Flagellated protozoan</name>
    <dbReference type="NCBI Taxonomy" id="75058"/>
    <lineage>
        <taxon>Eukaryota</taxon>
        <taxon>Discoba</taxon>
        <taxon>Euglenozoa</taxon>
        <taxon>Kinetoplastea</taxon>
        <taxon>Metakinetoplastina</taxon>
        <taxon>Eubodonida</taxon>
        <taxon>Bodonidae</taxon>
        <taxon>Bodo</taxon>
    </lineage>
</organism>
<dbReference type="VEuPathDB" id="TriTrypDB:BSAL_66555"/>
<dbReference type="GO" id="GO:0005525">
    <property type="term" value="F:GTP binding"/>
    <property type="evidence" value="ECO:0007669"/>
    <property type="project" value="InterPro"/>
</dbReference>